<dbReference type="InterPro" id="IPR004107">
    <property type="entry name" value="Integrase_SAM-like_N"/>
</dbReference>
<name>A0AAW4FYQ2_9HYPH</name>
<keyword evidence="1" id="KW-0159">Chromosome partition</keyword>
<sequence>MGDRSAPSFAALVQRFFVVHLGQHRAVSPQTIAAYRDTFRLLLAFAETSIGKTPSAVALTDLNAQLLLDFLDHLEKVRGNSVRSRNARLAGLRTFLKYAGHHDLSALGIIEQALAIPMKRADRPLIGFLTRSEIRAILNAPDDKTWAGQRDRVLFSLMYNTGARVSEIIGVRCCDVVLDGQAAVHLHGKGRKERCVPLWRPTAALVRRWQRSLGANAEDGFLLPNRAGGKMTRANATQRLDLAVAAAGRHLPSLAGRSISPHVIRHTTAMHLLQSGVDITVIALWLGHEDTATTHMYVEADLSMKELALAKLQPQEAKIGRYRPPDQLIRFLEAL</sequence>
<evidence type="ECO:0000256" key="1">
    <source>
        <dbReference type="ARBA" id="ARBA00022829"/>
    </source>
</evidence>
<dbReference type="InterPro" id="IPR011010">
    <property type="entry name" value="DNA_brk_join_enz"/>
</dbReference>
<feature type="domain" description="Core-binding (CB)" evidence="7">
    <location>
        <begin position="7"/>
        <end position="100"/>
    </location>
</feature>
<evidence type="ECO:0000313" key="9">
    <source>
        <dbReference type="Proteomes" id="UP000744980"/>
    </source>
</evidence>
<reference evidence="8 9" key="1">
    <citation type="submission" date="2020-01" db="EMBL/GenBank/DDBJ databases">
        <title>Draft genome assembly of Ensifer adhaerens T173.</title>
        <authorList>
            <person name="Craig J.E."/>
            <person name="Stinchcombe J.R."/>
        </authorList>
    </citation>
    <scope>NUCLEOTIDE SEQUENCE [LARGE SCALE GENOMIC DNA]</scope>
    <source>
        <strain evidence="8 9">T173</strain>
    </source>
</reference>
<evidence type="ECO:0000256" key="3">
    <source>
        <dbReference type="ARBA" id="ARBA00023125"/>
    </source>
</evidence>
<dbReference type="Gene3D" id="1.10.150.130">
    <property type="match status" value="1"/>
</dbReference>
<proteinExistence type="predicted"/>
<keyword evidence="3 5" id="KW-0238">DNA-binding</keyword>
<evidence type="ECO:0000259" key="7">
    <source>
        <dbReference type="PROSITE" id="PS51900"/>
    </source>
</evidence>
<keyword evidence="2" id="KW-0229">DNA integration</keyword>
<dbReference type="GO" id="GO:0006310">
    <property type="term" value="P:DNA recombination"/>
    <property type="evidence" value="ECO:0007669"/>
    <property type="project" value="UniProtKB-KW"/>
</dbReference>
<dbReference type="PANTHER" id="PTHR30349:SF81">
    <property type="entry name" value="TYROSINE RECOMBINASE XERC"/>
    <property type="match status" value="1"/>
</dbReference>
<comment type="caution">
    <text evidence="8">The sequence shown here is derived from an EMBL/GenBank/DDBJ whole genome shotgun (WGS) entry which is preliminary data.</text>
</comment>
<dbReference type="AlphaFoldDB" id="A0AAW4FYQ2"/>
<dbReference type="GO" id="GO:0007059">
    <property type="term" value="P:chromosome segregation"/>
    <property type="evidence" value="ECO:0007669"/>
    <property type="project" value="UniProtKB-KW"/>
</dbReference>
<dbReference type="SUPFAM" id="SSF56349">
    <property type="entry name" value="DNA breaking-rejoining enzymes"/>
    <property type="match status" value="1"/>
</dbReference>
<dbReference type="EMBL" id="WXFA01000094">
    <property type="protein sequence ID" value="MBM3096334.1"/>
    <property type="molecule type" value="Genomic_DNA"/>
</dbReference>
<feature type="domain" description="Tyr recombinase" evidence="6">
    <location>
        <begin position="124"/>
        <end position="312"/>
    </location>
</feature>
<dbReference type="Gene3D" id="1.10.443.10">
    <property type="entry name" value="Intergrase catalytic core"/>
    <property type="match status" value="1"/>
</dbReference>
<keyword evidence="4" id="KW-0233">DNA recombination</keyword>
<evidence type="ECO:0000256" key="2">
    <source>
        <dbReference type="ARBA" id="ARBA00022908"/>
    </source>
</evidence>
<evidence type="ECO:0000256" key="4">
    <source>
        <dbReference type="ARBA" id="ARBA00023172"/>
    </source>
</evidence>
<dbReference type="Pfam" id="PF00589">
    <property type="entry name" value="Phage_integrase"/>
    <property type="match status" value="1"/>
</dbReference>
<dbReference type="InterPro" id="IPR013762">
    <property type="entry name" value="Integrase-like_cat_sf"/>
</dbReference>
<dbReference type="CDD" id="cd01182">
    <property type="entry name" value="INT_RitC_C_like"/>
    <property type="match status" value="1"/>
</dbReference>
<dbReference type="Proteomes" id="UP000744980">
    <property type="component" value="Unassembled WGS sequence"/>
</dbReference>
<dbReference type="PROSITE" id="PS51898">
    <property type="entry name" value="TYR_RECOMBINASE"/>
    <property type="match status" value="1"/>
</dbReference>
<dbReference type="InterPro" id="IPR010998">
    <property type="entry name" value="Integrase_recombinase_N"/>
</dbReference>
<gene>
    <name evidence="8" type="ORF">GFB56_37545</name>
</gene>
<dbReference type="RefSeq" id="WP_025428955.1">
    <property type="nucleotide sequence ID" value="NZ_CP083372.1"/>
</dbReference>
<dbReference type="PROSITE" id="PS51900">
    <property type="entry name" value="CB"/>
    <property type="match status" value="1"/>
</dbReference>
<protein>
    <submittedName>
        <fullName evidence="8">Tyrosine-type recombinase/integrase</fullName>
    </submittedName>
</protein>
<organism evidence="8 9">
    <name type="scientific">Ensifer canadensis</name>
    <dbReference type="NCBI Taxonomy" id="555315"/>
    <lineage>
        <taxon>Bacteria</taxon>
        <taxon>Pseudomonadati</taxon>
        <taxon>Pseudomonadota</taxon>
        <taxon>Alphaproteobacteria</taxon>
        <taxon>Hyphomicrobiales</taxon>
        <taxon>Rhizobiaceae</taxon>
        <taxon>Sinorhizobium/Ensifer group</taxon>
        <taxon>Ensifer</taxon>
    </lineage>
</organism>
<dbReference type="GO" id="GO:0003677">
    <property type="term" value="F:DNA binding"/>
    <property type="evidence" value="ECO:0007669"/>
    <property type="project" value="UniProtKB-UniRule"/>
</dbReference>
<accession>A0AAW4FYQ2</accession>
<evidence type="ECO:0000313" key="8">
    <source>
        <dbReference type="EMBL" id="MBM3096334.1"/>
    </source>
</evidence>
<dbReference type="GO" id="GO:0015074">
    <property type="term" value="P:DNA integration"/>
    <property type="evidence" value="ECO:0007669"/>
    <property type="project" value="UniProtKB-KW"/>
</dbReference>
<evidence type="ECO:0000259" key="6">
    <source>
        <dbReference type="PROSITE" id="PS51898"/>
    </source>
</evidence>
<dbReference type="InterPro" id="IPR002104">
    <property type="entry name" value="Integrase_catalytic"/>
</dbReference>
<dbReference type="PANTHER" id="PTHR30349">
    <property type="entry name" value="PHAGE INTEGRASE-RELATED"/>
    <property type="match status" value="1"/>
</dbReference>
<dbReference type="InterPro" id="IPR044068">
    <property type="entry name" value="CB"/>
</dbReference>
<keyword evidence="9" id="KW-1185">Reference proteome</keyword>
<evidence type="ECO:0000256" key="5">
    <source>
        <dbReference type="PROSITE-ProRule" id="PRU01248"/>
    </source>
</evidence>
<dbReference type="InterPro" id="IPR050090">
    <property type="entry name" value="Tyrosine_recombinase_XerCD"/>
</dbReference>
<dbReference type="Pfam" id="PF02899">
    <property type="entry name" value="Phage_int_SAM_1"/>
    <property type="match status" value="1"/>
</dbReference>